<dbReference type="InterPro" id="IPR052416">
    <property type="entry name" value="GTF3C_component"/>
</dbReference>
<evidence type="ECO:0000313" key="5">
    <source>
        <dbReference type="Proteomes" id="UP000268321"/>
    </source>
</evidence>
<dbReference type="Proteomes" id="UP000268321">
    <property type="component" value="Unassembled WGS sequence"/>
</dbReference>
<organism evidence="4 5">
    <name type="scientific">Metschnikowia bicuspidata</name>
    <dbReference type="NCBI Taxonomy" id="27322"/>
    <lineage>
        <taxon>Eukaryota</taxon>
        <taxon>Fungi</taxon>
        <taxon>Dikarya</taxon>
        <taxon>Ascomycota</taxon>
        <taxon>Saccharomycotina</taxon>
        <taxon>Pichiomycetes</taxon>
        <taxon>Metschnikowiaceae</taxon>
        <taxon>Metschnikowia</taxon>
    </lineage>
</organism>
<gene>
    <name evidence="4" type="ORF">METBISCDRAFT_28717</name>
</gene>
<dbReference type="GO" id="GO:0005634">
    <property type="term" value="C:nucleus"/>
    <property type="evidence" value="ECO:0007669"/>
    <property type="project" value="UniProtKB-SubCell"/>
</dbReference>
<dbReference type="EMBL" id="ML004554">
    <property type="protein sequence ID" value="RKP28861.1"/>
    <property type="molecule type" value="Genomic_DNA"/>
</dbReference>
<dbReference type="GO" id="GO:0000127">
    <property type="term" value="C:transcription factor TFIIIC complex"/>
    <property type="evidence" value="ECO:0007669"/>
    <property type="project" value="TreeGrafter"/>
</dbReference>
<name>A0A4P9ZA20_9ASCO</name>
<proteinExistence type="predicted"/>
<dbReference type="PANTHER" id="PTHR15052">
    <property type="entry name" value="RNA POLYMERASE III TRANSCRIPTION INITIATION FACTOR COMPLEX SUBUNIT"/>
    <property type="match status" value="1"/>
</dbReference>
<comment type="subcellular location">
    <subcellularLocation>
        <location evidence="1">Nucleus</location>
    </subcellularLocation>
</comment>
<evidence type="ECO:0000313" key="4">
    <source>
        <dbReference type="EMBL" id="RKP28861.1"/>
    </source>
</evidence>
<evidence type="ECO:0000256" key="3">
    <source>
        <dbReference type="ARBA" id="ARBA00023242"/>
    </source>
</evidence>
<evidence type="ECO:0000256" key="1">
    <source>
        <dbReference type="ARBA" id="ARBA00004123"/>
    </source>
</evidence>
<sequence>MKLDPRRVLAKSEIGRVGELNYVARFNQNYGFENGVFEFLLRQKDLWADKLFYVPEQQLLRWIQTGSHPVRELPLLAIDLYVADYELVPISLDQFLLRFGSIADIDLTVIKSGSEGKYALKTGQSVSLNSKFGRHALAMHVGGRVTALKWAPYADKPYLAVYVINSDEDIKATVAHPELSIFPGKPKIGALIKSAIQIWQYDPNLSLLSLQRVIDTSCFGATSDLRWSPARFETHVIGVLSGAFADGSVHFFKISDTSLAPVYEQAVRSSYTVSCKNQRCNSKSEHVPITSFDFLDHRKIIVGTFDGAIAEYIVGTNQSTELSSTPSFVQFIAEAAIKSVTVGRVDDAHIILCHTMGNQGCALHYENLRFGRVYIDYTNSLVRPTYHAPLRAFVVPDSAESLSLAYARHPQLKASVIIKSELVSSFHTSEYLSHPFAIVGSILGQVFVVNMSRKIFAMPKGQQRFVIPLKIWSLYQTAGSAGFTLNGDYEQVASDRSSVVYTFTPPEVVILASAWNETIQGSSAYAFGTYTGLFVVERLDNE</sequence>
<dbReference type="SUPFAM" id="SSF50978">
    <property type="entry name" value="WD40 repeat-like"/>
    <property type="match status" value="1"/>
</dbReference>
<reference evidence="5" key="1">
    <citation type="journal article" date="2018" name="Nat. Microbiol.">
        <title>Leveraging single-cell genomics to expand the fungal tree of life.</title>
        <authorList>
            <person name="Ahrendt S.R."/>
            <person name="Quandt C.A."/>
            <person name="Ciobanu D."/>
            <person name="Clum A."/>
            <person name="Salamov A."/>
            <person name="Andreopoulos B."/>
            <person name="Cheng J.F."/>
            <person name="Woyke T."/>
            <person name="Pelin A."/>
            <person name="Henrissat B."/>
            <person name="Reynolds N.K."/>
            <person name="Benny G.L."/>
            <person name="Smith M.E."/>
            <person name="James T.Y."/>
            <person name="Grigoriev I.V."/>
        </authorList>
    </citation>
    <scope>NUCLEOTIDE SEQUENCE [LARGE SCALE GENOMIC DNA]</scope>
    <source>
        <strain evidence="5">Baker2002</strain>
    </source>
</reference>
<keyword evidence="3" id="KW-0539">Nucleus</keyword>
<keyword evidence="2" id="KW-0804">Transcription</keyword>
<dbReference type="GO" id="GO:0006383">
    <property type="term" value="P:transcription by RNA polymerase III"/>
    <property type="evidence" value="ECO:0007669"/>
    <property type="project" value="TreeGrafter"/>
</dbReference>
<protein>
    <submittedName>
        <fullName evidence="4">Uncharacterized protein</fullName>
    </submittedName>
</protein>
<dbReference type="InterPro" id="IPR036322">
    <property type="entry name" value="WD40_repeat_dom_sf"/>
</dbReference>
<dbReference type="PANTHER" id="PTHR15052:SF2">
    <property type="entry name" value="GENERAL TRANSCRIPTION FACTOR 3C POLYPEPTIDE 2"/>
    <property type="match status" value="1"/>
</dbReference>
<accession>A0A4P9ZA20</accession>
<evidence type="ECO:0000256" key="2">
    <source>
        <dbReference type="ARBA" id="ARBA00023163"/>
    </source>
</evidence>
<keyword evidence="5" id="KW-1185">Reference proteome</keyword>
<dbReference type="OrthoDB" id="4703at2759"/>
<dbReference type="AlphaFoldDB" id="A0A4P9ZA20"/>